<keyword evidence="2" id="KW-1185">Reference proteome</keyword>
<name>A0A4C1X4T6_EUMVA</name>
<protein>
    <submittedName>
        <fullName evidence="1">Uncharacterized protein</fullName>
    </submittedName>
</protein>
<evidence type="ECO:0000313" key="2">
    <source>
        <dbReference type="Proteomes" id="UP000299102"/>
    </source>
</evidence>
<comment type="caution">
    <text evidence="1">The sequence shown here is derived from an EMBL/GenBank/DDBJ whole genome shotgun (WGS) entry which is preliminary data.</text>
</comment>
<organism evidence="1 2">
    <name type="scientific">Eumeta variegata</name>
    <name type="common">Bagworm moth</name>
    <name type="synonym">Eumeta japonica</name>
    <dbReference type="NCBI Taxonomy" id="151549"/>
    <lineage>
        <taxon>Eukaryota</taxon>
        <taxon>Metazoa</taxon>
        <taxon>Ecdysozoa</taxon>
        <taxon>Arthropoda</taxon>
        <taxon>Hexapoda</taxon>
        <taxon>Insecta</taxon>
        <taxon>Pterygota</taxon>
        <taxon>Neoptera</taxon>
        <taxon>Endopterygota</taxon>
        <taxon>Lepidoptera</taxon>
        <taxon>Glossata</taxon>
        <taxon>Ditrysia</taxon>
        <taxon>Tineoidea</taxon>
        <taxon>Psychidae</taxon>
        <taxon>Oiketicinae</taxon>
        <taxon>Eumeta</taxon>
    </lineage>
</organism>
<evidence type="ECO:0000313" key="1">
    <source>
        <dbReference type="EMBL" id="GBP57307.1"/>
    </source>
</evidence>
<dbReference type="Proteomes" id="UP000299102">
    <property type="component" value="Unassembled WGS sequence"/>
</dbReference>
<dbReference type="EMBL" id="BGZK01000713">
    <property type="protein sequence ID" value="GBP57307.1"/>
    <property type="molecule type" value="Genomic_DNA"/>
</dbReference>
<dbReference type="AlphaFoldDB" id="A0A4C1X4T6"/>
<accession>A0A4C1X4T6</accession>
<proteinExistence type="predicted"/>
<reference evidence="1 2" key="1">
    <citation type="journal article" date="2019" name="Commun. Biol.">
        <title>The bagworm genome reveals a unique fibroin gene that provides high tensile strength.</title>
        <authorList>
            <person name="Kono N."/>
            <person name="Nakamura H."/>
            <person name="Ohtoshi R."/>
            <person name="Tomita M."/>
            <person name="Numata K."/>
            <person name="Arakawa K."/>
        </authorList>
    </citation>
    <scope>NUCLEOTIDE SEQUENCE [LARGE SCALE GENOMIC DNA]</scope>
</reference>
<sequence>MYKQKIISFWFKSHFEKLKFDNLRRPTNKNKITVQSGDRCPSQVPYSGPPAFPRFGAALIRTGSFGSSRRVFDDGHDSAPASRLPFGGAYAHAPPSRVICSTALAFYSYKASFK</sequence>
<gene>
    <name evidence="1" type="ORF">EVAR_39946_1</name>
</gene>